<dbReference type="Gene3D" id="2.30.110.10">
    <property type="entry name" value="Electron Transport, Fmn-binding Protein, Chain A"/>
    <property type="match status" value="1"/>
</dbReference>
<protein>
    <submittedName>
        <fullName evidence="3">Nitroreductase family deazaflavin-dependent oxidoreductase</fullName>
    </submittedName>
</protein>
<comment type="similarity">
    <text evidence="1">Belongs to the F420H(2)-dependent quinone reductase family.</text>
</comment>
<organism evidence="3 4">
    <name type="scientific">Dactylosporangium darangshiense</name>
    <dbReference type="NCBI Taxonomy" id="579108"/>
    <lineage>
        <taxon>Bacteria</taxon>
        <taxon>Bacillati</taxon>
        <taxon>Actinomycetota</taxon>
        <taxon>Actinomycetes</taxon>
        <taxon>Micromonosporales</taxon>
        <taxon>Micromonosporaceae</taxon>
        <taxon>Dactylosporangium</taxon>
    </lineage>
</organism>
<dbReference type="Pfam" id="PF04075">
    <property type="entry name" value="F420H2_quin_red"/>
    <property type="match status" value="1"/>
</dbReference>
<evidence type="ECO:0000256" key="2">
    <source>
        <dbReference type="ARBA" id="ARBA00049106"/>
    </source>
</evidence>
<evidence type="ECO:0000313" key="3">
    <source>
        <dbReference type="EMBL" id="GAA4257797.1"/>
    </source>
</evidence>
<dbReference type="InterPro" id="IPR012349">
    <property type="entry name" value="Split_barrel_FMN-bd"/>
</dbReference>
<dbReference type="SUPFAM" id="SSF50475">
    <property type="entry name" value="FMN-binding split barrel"/>
    <property type="match status" value="1"/>
</dbReference>
<comment type="caution">
    <text evidence="3">The sequence shown here is derived from an EMBL/GenBank/DDBJ whole genome shotgun (WGS) entry which is preliminary data.</text>
</comment>
<dbReference type="PANTHER" id="PTHR39428">
    <property type="entry name" value="F420H(2)-DEPENDENT QUINONE REDUCTASE RV1261C"/>
    <property type="match status" value="1"/>
</dbReference>
<accession>A0ABP8DJS4</accession>
<dbReference type="InterPro" id="IPR004378">
    <property type="entry name" value="F420H2_quin_Rdtase"/>
</dbReference>
<dbReference type="Proteomes" id="UP001500620">
    <property type="component" value="Unassembled WGS sequence"/>
</dbReference>
<proteinExistence type="inferred from homology"/>
<dbReference type="EMBL" id="BAABAT010000028">
    <property type="protein sequence ID" value="GAA4257797.1"/>
    <property type="molecule type" value="Genomic_DNA"/>
</dbReference>
<dbReference type="NCBIfam" id="TIGR00026">
    <property type="entry name" value="hi_GC_TIGR00026"/>
    <property type="match status" value="1"/>
</dbReference>
<gene>
    <name evidence="3" type="ORF">GCM10022255_076020</name>
</gene>
<comment type="catalytic activity">
    <reaction evidence="2">
        <text>oxidized coenzyme F420-(gamma-L-Glu)(n) + a quinol + H(+) = reduced coenzyme F420-(gamma-L-Glu)(n) + a quinone</text>
        <dbReference type="Rhea" id="RHEA:39663"/>
        <dbReference type="Rhea" id="RHEA-COMP:12939"/>
        <dbReference type="Rhea" id="RHEA-COMP:14378"/>
        <dbReference type="ChEBI" id="CHEBI:15378"/>
        <dbReference type="ChEBI" id="CHEBI:24646"/>
        <dbReference type="ChEBI" id="CHEBI:132124"/>
        <dbReference type="ChEBI" id="CHEBI:133980"/>
        <dbReference type="ChEBI" id="CHEBI:139511"/>
    </reaction>
</comment>
<reference evidence="4" key="1">
    <citation type="journal article" date="2019" name="Int. J. Syst. Evol. Microbiol.">
        <title>The Global Catalogue of Microorganisms (GCM) 10K type strain sequencing project: providing services to taxonomists for standard genome sequencing and annotation.</title>
        <authorList>
            <consortium name="The Broad Institute Genomics Platform"/>
            <consortium name="The Broad Institute Genome Sequencing Center for Infectious Disease"/>
            <person name="Wu L."/>
            <person name="Ma J."/>
        </authorList>
    </citation>
    <scope>NUCLEOTIDE SEQUENCE [LARGE SCALE GENOMIC DNA]</scope>
    <source>
        <strain evidence="4">JCM 17441</strain>
    </source>
</reference>
<dbReference type="PANTHER" id="PTHR39428:SF1">
    <property type="entry name" value="F420H(2)-DEPENDENT QUINONE REDUCTASE RV1261C"/>
    <property type="match status" value="1"/>
</dbReference>
<evidence type="ECO:0000256" key="1">
    <source>
        <dbReference type="ARBA" id="ARBA00008710"/>
    </source>
</evidence>
<name>A0ABP8DJS4_9ACTN</name>
<evidence type="ECO:0000313" key="4">
    <source>
        <dbReference type="Proteomes" id="UP001500620"/>
    </source>
</evidence>
<sequence>MMKNLMIRVHKRSGDRFQGMDLLYLTTVGAKSGQERVSPLARFDDGDGAWLVVASNAGARRNPSWYHNLRAHPDRVWIEVGGRRVHARVEQLEGERRSAALERIVAAQPRYGAYQRKTSRALPVIRLSGE</sequence>
<keyword evidence="4" id="KW-1185">Reference proteome</keyword>